<sequence>MLAGLTPALIDRGYWVTVIARDATRLAALGHGMAPNPPSITPLALDYHDGNKLHKWVEHVQLMQGPLDLVVAWVHEPRDEVLRIVGEEVLAYRHDAWRLIDVRGIQSRLESPKDILPETCQYQRVQLGYVQIPEGYRWLTHTEIVEGVLQTVDDPKTPVTTVGLTTLPVPSELC</sequence>
<keyword evidence="2" id="KW-1185">Reference proteome</keyword>
<accession>A0ABM6RVH0</accession>
<dbReference type="SUPFAM" id="SSF51735">
    <property type="entry name" value="NAD(P)-binding Rossmann-fold domains"/>
    <property type="match status" value="1"/>
</dbReference>
<protein>
    <recommendedName>
        <fullName evidence="3">Short-chain dehydrogenase</fullName>
    </recommendedName>
</protein>
<name>A0ABM6RVH0_9FIRM</name>
<gene>
    <name evidence="1" type="ORF">BXT84_06110</name>
</gene>
<organism evidence="1 2">
    <name type="scientific">Sulfobacillus thermotolerans</name>
    <dbReference type="NCBI Taxonomy" id="338644"/>
    <lineage>
        <taxon>Bacteria</taxon>
        <taxon>Bacillati</taxon>
        <taxon>Bacillota</taxon>
        <taxon>Clostridia</taxon>
        <taxon>Eubacteriales</taxon>
        <taxon>Clostridiales Family XVII. Incertae Sedis</taxon>
        <taxon>Sulfobacillus</taxon>
    </lineage>
</organism>
<proteinExistence type="predicted"/>
<evidence type="ECO:0000313" key="1">
    <source>
        <dbReference type="EMBL" id="AUW95438.1"/>
    </source>
</evidence>
<evidence type="ECO:0000313" key="2">
    <source>
        <dbReference type="Proteomes" id="UP000325292"/>
    </source>
</evidence>
<evidence type="ECO:0008006" key="3">
    <source>
        <dbReference type="Google" id="ProtNLM"/>
    </source>
</evidence>
<dbReference type="Proteomes" id="UP000325292">
    <property type="component" value="Chromosome"/>
</dbReference>
<reference evidence="1 2" key="1">
    <citation type="journal article" date="2019" name="Sci. Rep.">
        <title>Sulfobacillus thermotolerans: new insights into resistance and metabolic capacities of acidophilic chemolithotrophs.</title>
        <authorList>
            <person name="Panyushkina A.E."/>
            <person name="Babenko V.V."/>
            <person name="Nikitina A.S."/>
            <person name="Selezneva O.V."/>
            <person name="Tsaplina I.A."/>
            <person name="Letarova M.A."/>
            <person name="Kostryukova E.S."/>
            <person name="Letarov A.V."/>
        </authorList>
    </citation>
    <scope>NUCLEOTIDE SEQUENCE [LARGE SCALE GENOMIC DNA]</scope>
    <source>
        <strain evidence="1 2">Kr1</strain>
    </source>
</reference>
<dbReference type="EMBL" id="CP019454">
    <property type="protein sequence ID" value="AUW95438.1"/>
    <property type="molecule type" value="Genomic_DNA"/>
</dbReference>
<dbReference type="InterPro" id="IPR036291">
    <property type="entry name" value="NAD(P)-bd_dom_sf"/>
</dbReference>